<dbReference type="PROSITE" id="PS01031">
    <property type="entry name" value="SHSP"/>
    <property type="match status" value="1"/>
</dbReference>
<organism evidence="4 5">
    <name type="scientific">Reyranella soli</name>
    <dbReference type="NCBI Taxonomy" id="1230389"/>
    <lineage>
        <taxon>Bacteria</taxon>
        <taxon>Pseudomonadati</taxon>
        <taxon>Pseudomonadota</taxon>
        <taxon>Alphaproteobacteria</taxon>
        <taxon>Hyphomicrobiales</taxon>
        <taxon>Reyranellaceae</taxon>
        <taxon>Reyranella</taxon>
    </lineage>
</organism>
<dbReference type="InterPro" id="IPR008978">
    <property type="entry name" value="HSP20-like_chaperone"/>
</dbReference>
<evidence type="ECO:0000256" key="1">
    <source>
        <dbReference type="PROSITE-ProRule" id="PRU00285"/>
    </source>
</evidence>
<dbReference type="EMBL" id="BKAJ01000074">
    <property type="protein sequence ID" value="GEP57084.1"/>
    <property type="molecule type" value="Genomic_DNA"/>
</dbReference>
<gene>
    <name evidence="4" type="ORF">RSO01_42500</name>
</gene>
<dbReference type="InterPro" id="IPR002068">
    <property type="entry name" value="A-crystallin/Hsp20_dom"/>
</dbReference>
<comment type="caution">
    <text evidence="4">The sequence shown here is derived from an EMBL/GenBank/DDBJ whole genome shotgun (WGS) entry which is preliminary data.</text>
</comment>
<evidence type="ECO:0000259" key="3">
    <source>
        <dbReference type="PROSITE" id="PS01031"/>
    </source>
</evidence>
<name>A0A512NDT6_9HYPH</name>
<comment type="similarity">
    <text evidence="1 2">Belongs to the small heat shock protein (HSP20) family.</text>
</comment>
<dbReference type="CDD" id="cd06464">
    <property type="entry name" value="ACD_sHsps-like"/>
    <property type="match status" value="1"/>
</dbReference>
<dbReference type="Proteomes" id="UP000321058">
    <property type="component" value="Unassembled WGS sequence"/>
</dbReference>
<keyword evidence="5" id="KW-1185">Reference proteome</keyword>
<protein>
    <submittedName>
        <fullName evidence="4">Heat-shock protein Hsp20</fullName>
    </submittedName>
</protein>
<dbReference type="AlphaFoldDB" id="A0A512NDT6"/>
<dbReference type="RefSeq" id="WP_170303239.1">
    <property type="nucleotide sequence ID" value="NZ_BKAJ01000074.1"/>
</dbReference>
<dbReference type="Gene3D" id="2.60.40.790">
    <property type="match status" value="1"/>
</dbReference>
<accession>A0A512NDT6</accession>
<sequence length="158" mass="17565">MTDAKSLTNPRTPASFGDFDQVVNRMMRGWPFNWPDLMPSSEPRALRVFEHMPKVEVKENGKSYTVSVELPGLDEKDVKVQVEDDVLTISGEKKIERADDKTHYSERSYGSFTRAFTLPADADHNGITATFAKGVLALQIAKAAAPRAEVKQVDIKPA</sequence>
<proteinExistence type="inferred from homology"/>
<evidence type="ECO:0000313" key="5">
    <source>
        <dbReference type="Proteomes" id="UP000321058"/>
    </source>
</evidence>
<reference evidence="4 5" key="1">
    <citation type="submission" date="2019-07" db="EMBL/GenBank/DDBJ databases">
        <title>Whole genome shotgun sequence of Reyranella soli NBRC 108950.</title>
        <authorList>
            <person name="Hosoyama A."/>
            <person name="Uohara A."/>
            <person name="Ohji S."/>
            <person name="Ichikawa N."/>
        </authorList>
    </citation>
    <scope>NUCLEOTIDE SEQUENCE [LARGE SCALE GENOMIC DNA]</scope>
    <source>
        <strain evidence="4 5">NBRC 108950</strain>
    </source>
</reference>
<dbReference type="PANTHER" id="PTHR11527">
    <property type="entry name" value="HEAT-SHOCK PROTEIN 20 FAMILY MEMBER"/>
    <property type="match status" value="1"/>
</dbReference>
<feature type="domain" description="SHSP" evidence="3">
    <location>
        <begin position="46"/>
        <end position="158"/>
    </location>
</feature>
<evidence type="ECO:0000256" key="2">
    <source>
        <dbReference type="RuleBase" id="RU003616"/>
    </source>
</evidence>
<dbReference type="SUPFAM" id="SSF49764">
    <property type="entry name" value="HSP20-like chaperones"/>
    <property type="match status" value="1"/>
</dbReference>
<evidence type="ECO:0000313" key="4">
    <source>
        <dbReference type="EMBL" id="GEP57084.1"/>
    </source>
</evidence>
<dbReference type="InterPro" id="IPR031107">
    <property type="entry name" value="Small_HSP"/>
</dbReference>
<dbReference type="Pfam" id="PF00011">
    <property type="entry name" value="HSP20"/>
    <property type="match status" value="1"/>
</dbReference>